<comment type="caution">
    <text evidence="2">The sequence shown here is derived from an EMBL/GenBank/DDBJ whole genome shotgun (WGS) entry which is preliminary data.</text>
</comment>
<dbReference type="AlphaFoldDB" id="A0A024G6J2"/>
<gene>
    <name evidence="2" type="ORF">BN9_029780</name>
</gene>
<feature type="transmembrane region" description="Helical" evidence="1">
    <location>
        <begin position="57"/>
        <end position="78"/>
    </location>
</feature>
<keyword evidence="1" id="KW-0472">Membrane</keyword>
<protein>
    <submittedName>
        <fullName evidence="2">Uncharacterized protein</fullName>
    </submittedName>
</protein>
<keyword evidence="1" id="KW-0812">Transmembrane</keyword>
<proteinExistence type="predicted"/>
<dbReference type="InParanoid" id="A0A024G6J2"/>
<feature type="transmembrane region" description="Helical" evidence="1">
    <location>
        <begin position="28"/>
        <end position="51"/>
    </location>
</feature>
<keyword evidence="1" id="KW-1133">Transmembrane helix</keyword>
<sequence>MPESVPAVAVNSLTETSARHQATAKSELNAVSLFFLMSICIVLGFNAVKLIYSRPFWMMHISSILILILASIIVYILALSMTMKGVQKHITDMKTQLLERVGKWRINTQNMTLPCSFTIPAMECTQGTRSVEPSQKVLPRKAHLPESIDTNVTDTGQAPDALYFGTIIDVQGTHGSLIPHLIDQKKLGTLYPPKNDSMVDSRFPWIIPFVLANSEFPLLDWETFVGKTVRFAMSNRDNFEEKLVACNIRPVLSTAEVQEEISKSRNALLICNQARQESFAKAMEDIKMISPRNVPVIHHLDLIQYAANLDSQGECSQ</sequence>
<name>A0A024G6J2_9STRA</name>
<evidence type="ECO:0000313" key="3">
    <source>
        <dbReference type="Proteomes" id="UP000053237"/>
    </source>
</evidence>
<organism evidence="2 3">
    <name type="scientific">Albugo candida</name>
    <dbReference type="NCBI Taxonomy" id="65357"/>
    <lineage>
        <taxon>Eukaryota</taxon>
        <taxon>Sar</taxon>
        <taxon>Stramenopiles</taxon>
        <taxon>Oomycota</taxon>
        <taxon>Peronosporomycetes</taxon>
        <taxon>Albuginales</taxon>
        <taxon>Albuginaceae</taxon>
        <taxon>Albugo</taxon>
    </lineage>
</organism>
<accession>A0A024G6J2</accession>
<dbReference type="Proteomes" id="UP000053237">
    <property type="component" value="Unassembled WGS sequence"/>
</dbReference>
<keyword evidence="3" id="KW-1185">Reference proteome</keyword>
<reference evidence="2 3" key="1">
    <citation type="submission" date="2012-05" db="EMBL/GenBank/DDBJ databases">
        <title>Recombination and specialization in a pathogen metapopulation.</title>
        <authorList>
            <person name="Gardiner A."/>
            <person name="Kemen E."/>
            <person name="Schultz-Larsen T."/>
            <person name="MacLean D."/>
            <person name="Van Oosterhout C."/>
            <person name="Jones J.D.G."/>
        </authorList>
    </citation>
    <scope>NUCLEOTIDE SEQUENCE [LARGE SCALE GENOMIC DNA]</scope>
    <source>
        <strain evidence="2 3">Ac Nc2</strain>
    </source>
</reference>
<dbReference type="EMBL" id="CAIX01000031">
    <property type="protein sequence ID" value="CCI42194.1"/>
    <property type="molecule type" value="Genomic_DNA"/>
</dbReference>
<evidence type="ECO:0000313" key="2">
    <source>
        <dbReference type="EMBL" id="CCI42194.1"/>
    </source>
</evidence>
<dbReference type="OrthoDB" id="122776at2759"/>
<evidence type="ECO:0000256" key="1">
    <source>
        <dbReference type="SAM" id="Phobius"/>
    </source>
</evidence>